<reference evidence="1 2" key="1">
    <citation type="journal article" date="2014" name="Nature">
        <title>Sequential evolution of bacterial morphology by co-option of a developmental regulator.</title>
        <authorList>
            <person name="Jiang C."/>
            <person name="Brown P.J."/>
            <person name="Ducret A."/>
            <person name="Brun Y.V."/>
        </authorList>
    </citation>
    <scope>NUCLEOTIDE SEQUENCE [LARGE SCALE GENOMIC DNA]</scope>
    <source>
        <strain evidence="1 2">DSM 16100</strain>
    </source>
</reference>
<dbReference type="STRING" id="1121022.GCA_000376105_03871"/>
<name>V4R213_9CAUL</name>
<proteinExistence type="predicted"/>
<dbReference type="EMBL" id="AWGB01000059">
    <property type="protein sequence ID" value="ESQ85478.1"/>
    <property type="molecule type" value="Genomic_DNA"/>
</dbReference>
<accession>V4R213</accession>
<comment type="caution">
    <text evidence="1">The sequence shown here is derived from an EMBL/GenBank/DDBJ whole genome shotgun (WGS) entry which is preliminary data.</text>
</comment>
<evidence type="ECO:0000313" key="2">
    <source>
        <dbReference type="Proteomes" id="UP000017837"/>
    </source>
</evidence>
<dbReference type="SUPFAM" id="SSF55785">
    <property type="entry name" value="PYP-like sensor domain (PAS domain)"/>
    <property type="match status" value="1"/>
</dbReference>
<keyword evidence="2" id="KW-1185">Reference proteome</keyword>
<sequence>MCAETRLSSLHLLSAAEIALNIGWIMMSSLDDEWRLSHGMLRLLDFPNTHLSAHLLVLTSIHSDDRARFKESLALMVRGITPPTQVFRILRQIRGIGQAEFHFQELADSAGRAMYVLFAREVTTEHAVSLAFADTASRLDMFMDALDVDCLWRGNLKGVSFASAGRGMLKYESADLRVNWIEHIPNEDRAALNRLVDKLIETDARFRIRVNILCADHVVRPFDLSGVPIKGPIGETAEWCGTFTRVFGPSPCGQEEAVAQILPLMTGAEVRAACGLLGWSYLDAARHSGLSKATIFRFASTEGSLHGIFKARSVAAFLLAILDHGIFLDLNDADELSLRLVRREKRAC</sequence>
<gene>
    <name evidence="1" type="ORF">ABENE_18970</name>
</gene>
<dbReference type="Proteomes" id="UP000017837">
    <property type="component" value="Unassembled WGS sequence"/>
</dbReference>
<organism evidence="1 2">
    <name type="scientific">Asticcacaulis benevestitus DSM 16100 = ATCC BAA-896</name>
    <dbReference type="NCBI Taxonomy" id="1121022"/>
    <lineage>
        <taxon>Bacteria</taxon>
        <taxon>Pseudomonadati</taxon>
        <taxon>Pseudomonadota</taxon>
        <taxon>Alphaproteobacteria</taxon>
        <taxon>Caulobacterales</taxon>
        <taxon>Caulobacteraceae</taxon>
        <taxon>Asticcacaulis</taxon>
    </lineage>
</organism>
<dbReference type="PATRIC" id="fig|1121022.4.peg.3882"/>
<protein>
    <submittedName>
        <fullName evidence="1">Uncharacterized protein</fullName>
    </submittedName>
</protein>
<dbReference type="Gene3D" id="3.30.450.20">
    <property type="entry name" value="PAS domain"/>
    <property type="match status" value="1"/>
</dbReference>
<dbReference type="InterPro" id="IPR035965">
    <property type="entry name" value="PAS-like_dom_sf"/>
</dbReference>
<dbReference type="AlphaFoldDB" id="V4R213"/>
<evidence type="ECO:0000313" key="1">
    <source>
        <dbReference type="EMBL" id="ESQ85478.1"/>
    </source>
</evidence>